<gene>
    <name evidence="2" type="ORF">A2U01_0000224</name>
</gene>
<dbReference type="Pfam" id="PF00078">
    <property type="entry name" value="RVT_1"/>
    <property type="match status" value="1"/>
</dbReference>
<name>A0A392LX78_9FABA</name>
<dbReference type="PROSITE" id="PS50878">
    <property type="entry name" value="RT_POL"/>
    <property type="match status" value="1"/>
</dbReference>
<evidence type="ECO:0000259" key="1">
    <source>
        <dbReference type="PROSITE" id="PS50878"/>
    </source>
</evidence>
<evidence type="ECO:0000313" key="2">
    <source>
        <dbReference type="EMBL" id="MCH79475.1"/>
    </source>
</evidence>
<dbReference type="PANTHER" id="PTHR33116">
    <property type="entry name" value="REVERSE TRANSCRIPTASE ZINC-BINDING DOMAIN-CONTAINING PROTEIN-RELATED-RELATED"/>
    <property type="match status" value="1"/>
</dbReference>
<dbReference type="SUPFAM" id="SSF56672">
    <property type="entry name" value="DNA/RNA polymerases"/>
    <property type="match status" value="1"/>
</dbReference>
<dbReference type="Proteomes" id="UP000265520">
    <property type="component" value="Unassembled WGS sequence"/>
</dbReference>
<feature type="domain" description="Reverse transcriptase" evidence="1">
    <location>
        <begin position="1"/>
        <end position="207"/>
    </location>
</feature>
<dbReference type="InterPro" id="IPR043502">
    <property type="entry name" value="DNA/RNA_pol_sf"/>
</dbReference>
<accession>A0A392LX78</accession>
<evidence type="ECO:0000313" key="3">
    <source>
        <dbReference type="Proteomes" id="UP000265520"/>
    </source>
</evidence>
<sequence>MHKMKGKKGYFAIKVDLSKAYDKLSWEFVWRIMSEMKLPKVIINVIMHSITSVETNVKWHGAHTDYFRPQRGIRQGDPISPYLFVLCMDKLSHLISRAVNEGQWRTLRAGRNGPMVSHLMFADDLLLFGEATERQMDCLMGILTTFCKMSGQEKSGFRESNYLGKYLGVPLTGKAPRRADFQYLIDQVSAKLSRWKMQQLSFAGSVMLGKSVIEATPIYPMMSICIPKVGWDVVTRPKRFGGLGLRRLDIMNQACLLKLGWKFNPGATDLWCEVLRGKYHCQCIRENMETKVTDSNLWTSLVKLSPKLNDYNFWVVCDGRSIDAWIDVGLHVSDLDVHIPDEIRDVKVSILPPSDMHGEDQQLGAGPGSTKFSVAAMYNILCGFDDAHEDARWRHIWKFHLGGSIKYDDTNNYSPWRKYMRLRVAINTQEHLKTEWSFDCEQGAEVKKHESGYAEAEKKWRNFIRAENGYLGGGAASKKGIT</sequence>
<dbReference type="EMBL" id="LXQA010000134">
    <property type="protein sequence ID" value="MCH79475.1"/>
    <property type="molecule type" value="Genomic_DNA"/>
</dbReference>
<reference evidence="2 3" key="1">
    <citation type="journal article" date="2018" name="Front. Plant Sci.">
        <title>Red Clover (Trifolium pratense) and Zigzag Clover (T. medium) - A Picture of Genomic Similarities and Differences.</title>
        <authorList>
            <person name="Dluhosova J."/>
            <person name="Istvanek J."/>
            <person name="Nedelnik J."/>
            <person name="Repkova J."/>
        </authorList>
    </citation>
    <scope>NUCLEOTIDE SEQUENCE [LARGE SCALE GENOMIC DNA]</scope>
    <source>
        <strain evidence="3">cv. 10/8</strain>
        <tissue evidence="2">Leaf</tissue>
    </source>
</reference>
<proteinExistence type="predicted"/>
<dbReference type="AlphaFoldDB" id="A0A392LX78"/>
<comment type="caution">
    <text evidence="2">The sequence shown here is derived from an EMBL/GenBank/DDBJ whole genome shotgun (WGS) entry which is preliminary data.</text>
</comment>
<protein>
    <submittedName>
        <fullName evidence="2">Putative ribonuclease H protein</fullName>
    </submittedName>
</protein>
<keyword evidence="3" id="KW-1185">Reference proteome</keyword>
<dbReference type="PANTHER" id="PTHR33116:SF78">
    <property type="entry name" value="OS12G0587133 PROTEIN"/>
    <property type="match status" value="1"/>
</dbReference>
<organism evidence="2 3">
    <name type="scientific">Trifolium medium</name>
    <dbReference type="NCBI Taxonomy" id="97028"/>
    <lineage>
        <taxon>Eukaryota</taxon>
        <taxon>Viridiplantae</taxon>
        <taxon>Streptophyta</taxon>
        <taxon>Embryophyta</taxon>
        <taxon>Tracheophyta</taxon>
        <taxon>Spermatophyta</taxon>
        <taxon>Magnoliopsida</taxon>
        <taxon>eudicotyledons</taxon>
        <taxon>Gunneridae</taxon>
        <taxon>Pentapetalae</taxon>
        <taxon>rosids</taxon>
        <taxon>fabids</taxon>
        <taxon>Fabales</taxon>
        <taxon>Fabaceae</taxon>
        <taxon>Papilionoideae</taxon>
        <taxon>50 kb inversion clade</taxon>
        <taxon>NPAAA clade</taxon>
        <taxon>Hologalegina</taxon>
        <taxon>IRL clade</taxon>
        <taxon>Trifolieae</taxon>
        <taxon>Trifolium</taxon>
    </lineage>
</organism>
<dbReference type="InterPro" id="IPR000477">
    <property type="entry name" value="RT_dom"/>
</dbReference>